<keyword evidence="6" id="KW-1185">Reference proteome</keyword>
<dbReference type="Gene3D" id="3.50.50.60">
    <property type="entry name" value="FAD/NAD(P)-binding domain"/>
    <property type="match status" value="2"/>
</dbReference>
<keyword evidence="5" id="KW-0503">Monooxygenase</keyword>
<dbReference type="Proteomes" id="UP000469559">
    <property type="component" value="Unassembled WGS sequence"/>
</dbReference>
<reference evidence="5 6" key="1">
    <citation type="submission" date="2018-05" db="EMBL/GenBank/DDBJ databases">
        <title>Whole genome sequencing for identification of molecular markers to develop diagnostic detection tools for the regulated plant pathogen Lachnellula willkommii.</title>
        <authorList>
            <person name="Giroux E."/>
            <person name="Bilodeau G."/>
        </authorList>
    </citation>
    <scope>NUCLEOTIDE SEQUENCE [LARGE SCALE GENOMIC DNA]</scope>
    <source>
        <strain evidence="5 6">CBS 203.66</strain>
    </source>
</reference>
<comment type="caution">
    <text evidence="5">The sequence shown here is derived from an EMBL/GenBank/DDBJ whole genome shotgun (WGS) entry which is preliminary data.</text>
</comment>
<evidence type="ECO:0000256" key="2">
    <source>
        <dbReference type="ARBA" id="ARBA00022827"/>
    </source>
</evidence>
<protein>
    <submittedName>
        <fullName evidence="5">FAD-dependent monooxygenase DEP4</fullName>
    </submittedName>
</protein>
<accession>A0A8T9BDZ8</accession>
<dbReference type="OrthoDB" id="2915840at2759"/>
<keyword evidence="1" id="KW-0285">Flavoprotein</keyword>
<dbReference type="EMBL" id="QGMF01000183">
    <property type="protein sequence ID" value="TVY18280.1"/>
    <property type="molecule type" value="Genomic_DNA"/>
</dbReference>
<keyword evidence="2" id="KW-0274">FAD</keyword>
<gene>
    <name evidence="5" type="primary">DEP4_0</name>
    <name evidence="5" type="ORF">LARI1_G004093</name>
</gene>
<name>A0A8T9BDZ8_9HELO</name>
<keyword evidence="3" id="KW-0560">Oxidoreductase</keyword>
<evidence type="ECO:0000313" key="6">
    <source>
        <dbReference type="Proteomes" id="UP000469559"/>
    </source>
</evidence>
<dbReference type="PANTHER" id="PTHR23023">
    <property type="entry name" value="DIMETHYLANILINE MONOOXYGENASE"/>
    <property type="match status" value="1"/>
</dbReference>
<organism evidence="5 6">
    <name type="scientific">Lachnellula arida</name>
    <dbReference type="NCBI Taxonomy" id="1316785"/>
    <lineage>
        <taxon>Eukaryota</taxon>
        <taxon>Fungi</taxon>
        <taxon>Dikarya</taxon>
        <taxon>Ascomycota</taxon>
        <taxon>Pezizomycotina</taxon>
        <taxon>Leotiomycetes</taxon>
        <taxon>Helotiales</taxon>
        <taxon>Lachnaceae</taxon>
        <taxon>Lachnellula</taxon>
    </lineage>
</organism>
<dbReference type="Pfam" id="PF13738">
    <property type="entry name" value="Pyr_redox_3"/>
    <property type="match status" value="1"/>
</dbReference>
<feature type="region of interest" description="Disordered" evidence="4">
    <location>
        <begin position="407"/>
        <end position="430"/>
    </location>
</feature>
<evidence type="ECO:0000256" key="4">
    <source>
        <dbReference type="SAM" id="MobiDB-lite"/>
    </source>
</evidence>
<evidence type="ECO:0000256" key="1">
    <source>
        <dbReference type="ARBA" id="ARBA00022630"/>
    </source>
</evidence>
<dbReference type="InterPro" id="IPR050346">
    <property type="entry name" value="FMO-like"/>
</dbReference>
<dbReference type="GO" id="GO:0004497">
    <property type="term" value="F:monooxygenase activity"/>
    <property type="evidence" value="ECO:0007669"/>
    <property type="project" value="UniProtKB-KW"/>
</dbReference>
<evidence type="ECO:0000313" key="5">
    <source>
        <dbReference type="EMBL" id="TVY18280.1"/>
    </source>
</evidence>
<evidence type="ECO:0000256" key="3">
    <source>
        <dbReference type="ARBA" id="ARBA00023002"/>
    </source>
</evidence>
<dbReference type="SUPFAM" id="SSF51905">
    <property type="entry name" value="FAD/NAD(P)-binding domain"/>
    <property type="match status" value="2"/>
</dbReference>
<dbReference type="InterPro" id="IPR036188">
    <property type="entry name" value="FAD/NAD-bd_sf"/>
</dbReference>
<dbReference type="AlphaFoldDB" id="A0A8T9BDZ8"/>
<proteinExistence type="predicted"/>
<feature type="compositionally biased region" description="Polar residues" evidence="4">
    <location>
        <begin position="418"/>
        <end position="430"/>
    </location>
</feature>
<sequence length="569" mass="63883">MAGKDAEIFDVVIIGAGWYGLVAAKTYLKLRPKTRLKIIDADNTVGGVWSKERLYPNLVAQVKHGLFNYTDTPMPRTGATTENMVTGDMIHSYLQTYAESHGLLPRIRFNTFVEHAERCERGWRLSFKDSDDIIETEKLLVATGVTSIASMPDCPAENATVPIVHSKDLGMSYGALQNKDIRHVVVVGAAKSAYDAVYLMLSMNKEVTWIIRPDGAGPLAILPTEIFGIFNSIAVASTRLMTYLSPSISNTDGALYHFFQKSRVGRWCTNKFWDTITFMSNRHAGYSQADHVSQLKPEVASQSVFWANSGLGVVTLPNFWDVIHKGKVRVLRDGLSSINECKVNLASGKSVDTDYVIMCTGWGNHFGMFDHETKLDIGLPSVEASSNSTHTSTEWDKLDREANKAVDRKLPNLATPPTLANPQRNDSQSQRKWRLYRRAIPFNYALRNDRSLAILGQIHTVQTPLVSEMQSFWAILYLLGELDTPDEETMANEIAEWNAWTRKRYLNQGLKFPYSLYDFLSYVDTLCKDLGINSHRKSNPVAELFSPYKPEDFDGFIDEYLCSHKGASS</sequence>